<feature type="region of interest" description="Disordered" evidence="1">
    <location>
        <begin position="1"/>
        <end position="30"/>
    </location>
</feature>
<evidence type="ECO:0000313" key="4">
    <source>
        <dbReference type="Proteomes" id="UP001295794"/>
    </source>
</evidence>
<keyword evidence="4" id="KW-1185">Reference proteome</keyword>
<feature type="transmembrane region" description="Helical" evidence="2">
    <location>
        <begin position="120"/>
        <end position="142"/>
    </location>
</feature>
<reference evidence="3" key="1">
    <citation type="submission" date="2023-11" db="EMBL/GenBank/DDBJ databases">
        <authorList>
            <person name="De Vega J J."/>
            <person name="De Vega J J."/>
        </authorList>
    </citation>
    <scope>NUCLEOTIDE SEQUENCE</scope>
</reference>
<accession>A0AAD2GVE3</accession>
<dbReference type="Proteomes" id="UP001295794">
    <property type="component" value="Unassembled WGS sequence"/>
</dbReference>
<sequence>MSGESSKTSSSRTQSVDFLSHDLPASKPPIHTFDVEDARPTLDIHQPPAGASLQGSANNLREDLVRKSTFLVFLLALDKYARELTLDNTHPKPFLDIDFHVRGRHISLPLERTWLRLTRFVPSHLLTVVLVAAYIISLAFFARAQFFQTPADAFISCTATYWLSEGNCGLDGQACAPFNARRSSVILANPRTVGDEEMDFVPLIVGGGDANRTYRGDSFICAAAIHPD</sequence>
<keyword evidence="2" id="KW-0472">Membrane</keyword>
<dbReference type="AlphaFoldDB" id="A0AAD2GVE3"/>
<proteinExistence type="predicted"/>
<gene>
    <name evidence="3" type="ORF">MYCIT1_LOCUS4894</name>
</gene>
<keyword evidence="2" id="KW-1133">Transmembrane helix</keyword>
<keyword evidence="2" id="KW-0812">Transmembrane</keyword>
<organism evidence="3 4">
    <name type="scientific">Mycena citricolor</name>
    <dbReference type="NCBI Taxonomy" id="2018698"/>
    <lineage>
        <taxon>Eukaryota</taxon>
        <taxon>Fungi</taxon>
        <taxon>Dikarya</taxon>
        <taxon>Basidiomycota</taxon>
        <taxon>Agaricomycotina</taxon>
        <taxon>Agaricomycetes</taxon>
        <taxon>Agaricomycetidae</taxon>
        <taxon>Agaricales</taxon>
        <taxon>Marasmiineae</taxon>
        <taxon>Mycenaceae</taxon>
        <taxon>Mycena</taxon>
    </lineage>
</organism>
<name>A0AAD2GVE3_9AGAR</name>
<comment type="caution">
    <text evidence="3">The sequence shown here is derived from an EMBL/GenBank/DDBJ whole genome shotgun (WGS) entry which is preliminary data.</text>
</comment>
<evidence type="ECO:0000313" key="3">
    <source>
        <dbReference type="EMBL" id="CAK5264598.1"/>
    </source>
</evidence>
<feature type="compositionally biased region" description="Low complexity" evidence="1">
    <location>
        <begin position="1"/>
        <end position="15"/>
    </location>
</feature>
<protein>
    <submittedName>
        <fullName evidence="3">Uncharacterized protein</fullName>
    </submittedName>
</protein>
<dbReference type="EMBL" id="CAVNYO010000062">
    <property type="protein sequence ID" value="CAK5264598.1"/>
    <property type="molecule type" value="Genomic_DNA"/>
</dbReference>
<evidence type="ECO:0000256" key="2">
    <source>
        <dbReference type="SAM" id="Phobius"/>
    </source>
</evidence>
<evidence type="ECO:0000256" key="1">
    <source>
        <dbReference type="SAM" id="MobiDB-lite"/>
    </source>
</evidence>